<sequence>MPFNDHARSFAANASRIDARPTDNPTTFPEYQQPLLNLLPTKNWAKNKIYPSQIPINLSSTSNSTWHFHSLNGSSSVGTWHRYGGGSPPTKVCEVSACSLPSALRDGVEAPWTVGELQSLLRVVQNKRYGQLPPKHRARTWVAEEVRDEQGMRTRIFICESAGNTGEKSLRPLVDFEIRDGCIVVSLWYGEGYVSNCEVIEREKVLLDAS</sequence>
<evidence type="ECO:0000256" key="1">
    <source>
        <dbReference type="SAM" id="MobiDB-lite"/>
    </source>
</evidence>
<evidence type="ECO:0000313" key="2">
    <source>
        <dbReference type="EMBL" id="KAF6761151.1"/>
    </source>
</evidence>
<dbReference type="AlphaFoldDB" id="A0A8H6MDK0"/>
<gene>
    <name evidence="2" type="ORF">DFP72DRAFT_1089888</name>
</gene>
<dbReference type="Proteomes" id="UP000521943">
    <property type="component" value="Unassembled WGS sequence"/>
</dbReference>
<proteinExistence type="predicted"/>
<name>A0A8H6MDK0_9AGAR</name>
<evidence type="ECO:0000313" key="3">
    <source>
        <dbReference type="Proteomes" id="UP000521943"/>
    </source>
</evidence>
<accession>A0A8H6MDK0</accession>
<feature type="region of interest" description="Disordered" evidence="1">
    <location>
        <begin position="1"/>
        <end position="25"/>
    </location>
</feature>
<keyword evidence="3" id="KW-1185">Reference proteome</keyword>
<reference evidence="2 3" key="1">
    <citation type="submission" date="2020-07" db="EMBL/GenBank/DDBJ databases">
        <title>Comparative genomics of pyrophilous fungi reveals a link between fire events and developmental genes.</title>
        <authorList>
            <consortium name="DOE Joint Genome Institute"/>
            <person name="Steindorff A.S."/>
            <person name="Carver A."/>
            <person name="Calhoun S."/>
            <person name="Stillman K."/>
            <person name="Liu H."/>
            <person name="Lipzen A."/>
            <person name="Pangilinan J."/>
            <person name="Labutti K."/>
            <person name="Bruns T.D."/>
            <person name="Grigoriev I.V."/>
        </authorList>
    </citation>
    <scope>NUCLEOTIDE SEQUENCE [LARGE SCALE GENOMIC DNA]</scope>
    <source>
        <strain evidence="2 3">CBS 144469</strain>
    </source>
</reference>
<comment type="caution">
    <text evidence="2">The sequence shown here is derived from an EMBL/GenBank/DDBJ whole genome shotgun (WGS) entry which is preliminary data.</text>
</comment>
<protein>
    <submittedName>
        <fullName evidence="2">Uncharacterized protein</fullName>
    </submittedName>
</protein>
<dbReference type="EMBL" id="JACGCI010000010">
    <property type="protein sequence ID" value="KAF6761151.1"/>
    <property type="molecule type" value="Genomic_DNA"/>
</dbReference>
<organism evidence="2 3">
    <name type="scientific">Ephemerocybe angulata</name>
    <dbReference type="NCBI Taxonomy" id="980116"/>
    <lineage>
        <taxon>Eukaryota</taxon>
        <taxon>Fungi</taxon>
        <taxon>Dikarya</taxon>
        <taxon>Basidiomycota</taxon>
        <taxon>Agaricomycotina</taxon>
        <taxon>Agaricomycetes</taxon>
        <taxon>Agaricomycetidae</taxon>
        <taxon>Agaricales</taxon>
        <taxon>Agaricineae</taxon>
        <taxon>Psathyrellaceae</taxon>
        <taxon>Ephemerocybe</taxon>
    </lineage>
</organism>